<evidence type="ECO:0000313" key="2">
    <source>
        <dbReference type="EMBL" id="GGD12126.1"/>
    </source>
</evidence>
<evidence type="ECO:0000256" key="1">
    <source>
        <dbReference type="SAM" id="MobiDB-lite"/>
    </source>
</evidence>
<dbReference type="Pfam" id="PF09929">
    <property type="entry name" value="DUF2161"/>
    <property type="match status" value="1"/>
</dbReference>
<evidence type="ECO:0000313" key="3">
    <source>
        <dbReference type="Proteomes" id="UP000613160"/>
    </source>
</evidence>
<dbReference type="InterPro" id="IPR018679">
    <property type="entry name" value="DUF2161"/>
</dbReference>
<evidence type="ECO:0008006" key="4">
    <source>
        <dbReference type="Google" id="ProtNLM"/>
    </source>
</evidence>
<feature type="region of interest" description="Disordered" evidence="1">
    <location>
        <begin position="1"/>
        <end position="60"/>
    </location>
</feature>
<dbReference type="Proteomes" id="UP000613160">
    <property type="component" value="Unassembled WGS sequence"/>
</dbReference>
<protein>
    <recommendedName>
        <fullName evidence="4">DUF2161 domain-containing phosphodiesterase</fullName>
    </recommendedName>
</protein>
<organism evidence="2 3">
    <name type="scientific">Aureimonas glaciei</name>
    <dbReference type="NCBI Taxonomy" id="1776957"/>
    <lineage>
        <taxon>Bacteria</taxon>
        <taxon>Pseudomonadati</taxon>
        <taxon>Pseudomonadota</taxon>
        <taxon>Alphaproteobacteria</taxon>
        <taxon>Hyphomicrobiales</taxon>
        <taxon>Aurantimonadaceae</taxon>
        <taxon>Aureimonas</taxon>
    </lineage>
</organism>
<feature type="compositionally biased region" description="Basic residues" evidence="1">
    <location>
        <begin position="180"/>
        <end position="194"/>
    </location>
</feature>
<keyword evidence="3" id="KW-1185">Reference proteome</keyword>
<reference evidence="2" key="2">
    <citation type="submission" date="2020-09" db="EMBL/GenBank/DDBJ databases">
        <authorList>
            <person name="Sun Q."/>
            <person name="Zhou Y."/>
        </authorList>
    </citation>
    <scope>NUCLEOTIDE SEQUENCE</scope>
    <source>
        <strain evidence="2">CGMCC 1.15493</strain>
    </source>
</reference>
<comment type="caution">
    <text evidence="2">The sequence shown here is derived from an EMBL/GenBank/DDBJ whole genome shotgun (WGS) entry which is preliminary data.</text>
</comment>
<dbReference type="EMBL" id="BMJJ01000003">
    <property type="protein sequence ID" value="GGD12126.1"/>
    <property type="molecule type" value="Genomic_DNA"/>
</dbReference>
<reference evidence="2" key="1">
    <citation type="journal article" date="2014" name="Int. J. Syst. Evol. Microbiol.">
        <title>Complete genome sequence of Corynebacterium casei LMG S-19264T (=DSM 44701T), isolated from a smear-ripened cheese.</title>
        <authorList>
            <consortium name="US DOE Joint Genome Institute (JGI-PGF)"/>
            <person name="Walter F."/>
            <person name="Albersmeier A."/>
            <person name="Kalinowski J."/>
            <person name="Ruckert C."/>
        </authorList>
    </citation>
    <scope>NUCLEOTIDE SEQUENCE</scope>
    <source>
        <strain evidence="2">CGMCC 1.15493</strain>
    </source>
</reference>
<gene>
    <name evidence="2" type="ORF">GCM10011335_13800</name>
</gene>
<name>A0A917D952_9HYPH</name>
<proteinExistence type="predicted"/>
<sequence>MPRRTLRSGRAGGQGPRPAAFVQWSSPDGRRPAAGRFKNFGEGPHPAEPAPGPARQRERSLETTLYAPVKAFLETLGFTVKGEVGGCDLLGLSESEPPIVVICELKLSFNLELVLQGVERAAAADEIWLAAKLSKKGKGRESDARFRNLCRRLGFGLLGVSERGTVEILLSPEAPAPRRDGKKRSRLVREHQRRRGDPTAGGGSRAPIMTAYRQAALAMAAALVAGPLRPRDLKSITPDAPKILQRDVYGWFVRQERGIYALTNAGHAALLRWPQDVPGGV</sequence>
<feature type="region of interest" description="Disordered" evidence="1">
    <location>
        <begin position="172"/>
        <end position="206"/>
    </location>
</feature>
<dbReference type="AlphaFoldDB" id="A0A917D952"/>
<accession>A0A917D952</accession>